<evidence type="ECO:0000313" key="2">
    <source>
        <dbReference type="Proteomes" id="UP000237000"/>
    </source>
</evidence>
<dbReference type="OrthoDB" id="10540763at2759"/>
<dbReference type="EMBL" id="JXTC01000239">
    <property type="protein sequence ID" value="PON78866.1"/>
    <property type="molecule type" value="Genomic_DNA"/>
</dbReference>
<accession>A0A2P5E047</accession>
<feature type="non-terminal residue" evidence="1">
    <location>
        <position position="60"/>
    </location>
</feature>
<dbReference type="AlphaFoldDB" id="A0A2P5E047"/>
<gene>
    <name evidence="1" type="ORF">TorRG33x02_236940</name>
</gene>
<reference evidence="2" key="1">
    <citation type="submission" date="2016-06" db="EMBL/GenBank/DDBJ databases">
        <title>Parallel loss of symbiosis genes in relatives of nitrogen-fixing non-legume Parasponia.</title>
        <authorList>
            <person name="Van Velzen R."/>
            <person name="Holmer R."/>
            <person name="Bu F."/>
            <person name="Rutten L."/>
            <person name="Van Zeijl A."/>
            <person name="Liu W."/>
            <person name="Santuari L."/>
            <person name="Cao Q."/>
            <person name="Sharma T."/>
            <person name="Shen D."/>
            <person name="Roswanjaya Y."/>
            <person name="Wardhani T."/>
            <person name="Kalhor M.S."/>
            <person name="Jansen J."/>
            <person name="Van den Hoogen J."/>
            <person name="Gungor B."/>
            <person name="Hartog M."/>
            <person name="Hontelez J."/>
            <person name="Verver J."/>
            <person name="Yang W.-C."/>
            <person name="Schijlen E."/>
            <person name="Repin R."/>
            <person name="Schilthuizen M."/>
            <person name="Schranz E."/>
            <person name="Heidstra R."/>
            <person name="Miyata K."/>
            <person name="Fedorova E."/>
            <person name="Kohlen W."/>
            <person name="Bisseling T."/>
            <person name="Smit S."/>
            <person name="Geurts R."/>
        </authorList>
    </citation>
    <scope>NUCLEOTIDE SEQUENCE [LARGE SCALE GENOMIC DNA]</scope>
    <source>
        <strain evidence="2">cv. RG33-2</strain>
    </source>
</reference>
<sequence>MQGSMFQIKLPLVLLWEWIDPSHRSSRQPELFDVPRAVNIVIFDIGVPNWSDRRKLRQSI</sequence>
<evidence type="ECO:0000313" key="1">
    <source>
        <dbReference type="EMBL" id="PON78866.1"/>
    </source>
</evidence>
<dbReference type="InParanoid" id="A0A2P5E047"/>
<comment type="caution">
    <text evidence="1">The sequence shown here is derived from an EMBL/GenBank/DDBJ whole genome shotgun (WGS) entry which is preliminary data.</text>
</comment>
<keyword evidence="2" id="KW-1185">Reference proteome</keyword>
<dbReference type="Proteomes" id="UP000237000">
    <property type="component" value="Unassembled WGS sequence"/>
</dbReference>
<proteinExistence type="predicted"/>
<protein>
    <submittedName>
        <fullName evidence="1">Uncharacterized protein</fullName>
    </submittedName>
</protein>
<organism evidence="1 2">
    <name type="scientific">Trema orientale</name>
    <name type="common">Charcoal tree</name>
    <name type="synonym">Celtis orientalis</name>
    <dbReference type="NCBI Taxonomy" id="63057"/>
    <lineage>
        <taxon>Eukaryota</taxon>
        <taxon>Viridiplantae</taxon>
        <taxon>Streptophyta</taxon>
        <taxon>Embryophyta</taxon>
        <taxon>Tracheophyta</taxon>
        <taxon>Spermatophyta</taxon>
        <taxon>Magnoliopsida</taxon>
        <taxon>eudicotyledons</taxon>
        <taxon>Gunneridae</taxon>
        <taxon>Pentapetalae</taxon>
        <taxon>rosids</taxon>
        <taxon>fabids</taxon>
        <taxon>Rosales</taxon>
        <taxon>Cannabaceae</taxon>
        <taxon>Trema</taxon>
    </lineage>
</organism>
<name>A0A2P5E047_TREOI</name>